<keyword evidence="8" id="KW-1185">Reference proteome</keyword>
<dbReference type="Gene3D" id="1.50.10.10">
    <property type="match status" value="1"/>
</dbReference>
<keyword evidence="4 6" id="KW-0326">Glycosidase</keyword>
<evidence type="ECO:0000313" key="7">
    <source>
        <dbReference type="EMBL" id="QJD86164.1"/>
    </source>
</evidence>
<dbReference type="InterPro" id="IPR002037">
    <property type="entry name" value="Glyco_hydro_8"/>
</dbReference>
<keyword evidence="6" id="KW-0119">Carbohydrate metabolism</keyword>
<dbReference type="RefSeq" id="WP_169282416.1">
    <property type="nucleotide sequence ID" value="NZ_CP051680.1"/>
</dbReference>
<keyword evidence="6" id="KW-0624">Polysaccharide degradation</keyword>
<evidence type="ECO:0000256" key="6">
    <source>
        <dbReference type="RuleBase" id="RU361167"/>
    </source>
</evidence>
<evidence type="ECO:0000256" key="3">
    <source>
        <dbReference type="ARBA" id="ARBA00022801"/>
    </source>
</evidence>
<dbReference type="InterPro" id="IPR012341">
    <property type="entry name" value="6hp_glycosidase-like_sf"/>
</dbReference>
<comment type="similarity">
    <text evidence="1 6">Belongs to the glycosyl hydrolase 8 (cellulase D) family.</text>
</comment>
<keyword evidence="2" id="KW-0732">Signal</keyword>
<evidence type="ECO:0000256" key="2">
    <source>
        <dbReference type="ARBA" id="ARBA00022729"/>
    </source>
</evidence>
<evidence type="ECO:0000313" key="8">
    <source>
        <dbReference type="Proteomes" id="UP000502248"/>
    </source>
</evidence>
<proteinExistence type="inferred from homology"/>
<accession>A0A7Z2ZNJ8</accession>
<dbReference type="EMBL" id="CP051680">
    <property type="protein sequence ID" value="QJD86164.1"/>
    <property type="molecule type" value="Genomic_DNA"/>
</dbReference>
<dbReference type="GO" id="GO:0000272">
    <property type="term" value="P:polysaccharide catabolic process"/>
    <property type="evidence" value="ECO:0007669"/>
    <property type="project" value="UniProtKB-KW"/>
</dbReference>
<dbReference type="PROSITE" id="PS00812">
    <property type="entry name" value="GLYCOSYL_HYDROL_F8"/>
    <property type="match status" value="1"/>
</dbReference>
<dbReference type="AlphaFoldDB" id="A0A7Z2ZNJ8"/>
<evidence type="ECO:0000256" key="1">
    <source>
        <dbReference type="ARBA" id="ARBA00009209"/>
    </source>
</evidence>
<dbReference type="InterPro" id="IPR019834">
    <property type="entry name" value="Glyco_hydro_8_CS"/>
</dbReference>
<name>A0A7Z2ZNJ8_9BACL</name>
<dbReference type="Proteomes" id="UP000502248">
    <property type="component" value="Chromosome"/>
</dbReference>
<organism evidence="7 8">
    <name type="scientific">Cohnella herbarum</name>
    <dbReference type="NCBI Taxonomy" id="2728023"/>
    <lineage>
        <taxon>Bacteria</taxon>
        <taxon>Bacillati</taxon>
        <taxon>Bacillota</taxon>
        <taxon>Bacilli</taxon>
        <taxon>Bacillales</taxon>
        <taxon>Paenibacillaceae</taxon>
        <taxon>Cohnella</taxon>
    </lineage>
</organism>
<feature type="active site" description="Nucleophile" evidence="5">
    <location>
        <position position="207"/>
    </location>
</feature>
<evidence type="ECO:0000256" key="4">
    <source>
        <dbReference type="ARBA" id="ARBA00023295"/>
    </source>
</evidence>
<dbReference type="SUPFAM" id="SSF48208">
    <property type="entry name" value="Six-hairpin glycosidases"/>
    <property type="match status" value="1"/>
</dbReference>
<dbReference type="GO" id="GO:0004553">
    <property type="term" value="F:hydrolase activity, hydrolyzing O-glycosyl compounds"/>
    <property type="evidence" value="ECO:0007669"/>
    <property type="project" value="InterPro"/>
</dbReference>
<sequence length="484" mass="54953">MKGLIMIRRTLLLLLAFMLIIPLNLASLVSANEDSKSVVKESIAEDNLKTQSTGAVNGALKAFPQHVEYTEGTIKPNHISQAQMDATVARLYDEWKAKYVKKHPYLKKTEPVQYYVWYSDGNWFEKEHDEKLKVDYMATTVSEAHGYGMLITALMAGHDRDAKKVFDGMFRYFKSHRSEINPDLMAWKQGDTGKAIVDVSGVDSATDGDLDIAYSLLLADRQWGSAGEINYLAEAKKAIEAVMKSDVHQTDWTLKLADWADDKDPKYGIATRPSDFMLQHMKDFRNVTGDKNWDRVIDQTYKVVNDIYGKYSRKTGLLPDFAMKKGDKFVPAEPNFLESEFDGDYNYNSSRTPWRIGTDYLLTGDTRAKDQLSTLNAWFRKITKENPSKIRAGYKLNGAKALATYEDITFSAPLMVSAMIDSSNQKWLNKLWDYNAAVSTKDDFYFGNNLRLLSMIVVSGNWWTPTDHRSSSVEPAEPTVETEK</sequence>
<dbReference type="Pfam" id="PF01270">
    <property type="entry name" value="Glyco_hydro_8"/>
    <property type="match status" value="1"/>
</dbReference>
<dbReference type="PRINTS" id="PR00735">
    <property type="entry name" value="GLHYDRLASE8"/>
</dbReference>
<dbReference type="EC" id="3.2.1.-" evidence="6"/>
<keyword evidence="3 6" id="KW-0378">Hydrolase</keyword>
<protein>
    <recommendedName>
        <fullName evidence="6">Glucanase</fullName>
        <ecNumber evidence="6">3.2.1.-</ecNumber>
    </recommendedName>
</protein>
<dbReference type="KEGG" id="cheb:HH215_25285"/>
<evidence type="ECO:0000256" key="5">
    <source>
        <dbReference type="PROSITE-ProRule" id="PRU10058"/>
    </source>
</evidence>
<dbReference type="InterPro" id="IPR008928">
    <property type="entry name" value="6-hairpin_glycosidase_sf"/>
</dbReference>
<reference evidence="7 8" key="1">
    <citation type="submission" date="2020-04" db="EMBL/GenBank/DDBJ databases">
        <title>Genome sequencing of novel species.</title>
        <authorList>
            <person name="Heo J."/>
            <person name="Kim S.-J."/>
            <person name="Kim J.-S."/>
            <person name="Hong S.-B."/>
            <person name="Kwon S.-W."/>
        </authorList>
    </citation>
    <scope>NUCLEOTIDE SEQUENCE [LARGE SCALE GENOMIC DNA]</scope>
    <source>
        <strain evidence="7 8">MFER-1</strain>
    </source>
</reference>
<gene>
    <name evidence="7" type="ORF">HH215_25285</name>
</gene>